<evidence type="ECO:0000313" key="12">
    <source>
        <dbReference type="EMBL" id="EAL9204986.1"/>
    </source>
</evidence>
<evidence type="ECO:0000313" key="17">
    <source>
        <dbReference type="Proteomes" id="UP000411403"/>
    </source>
</evidence>
<dbReference type="RefSeq" id="WP_004284218.1">
    <property type="nucleotide sequence ID" value="NZ_AANHVQ020000006.1"/>
</dbReference>
<dbReference type="Proteomes" id="UP000557830">
    <property type="component" value="Unassembled WGS sequence"/>
</dbReference>
<evidence type="ECO:0000256" key="5">
    <source>
        <dbReference type="ARBA" id="ARBA00023136"/>
    </source>
</evidence>
<keyword evidence="5 6" id="KW-0472">Membrane</keyword>
<dbReference type="Pfam" id="PF01810">
    <property type="entry name" value="LysE"/>
    <property type="match status" value="1"/>
</dbReference>
<dbReference type="Proteomes" id="UP000361993">
    <property type="component" value="Unassembled WGS sequence"/>
</dbReference>
<dbReference type="AlphaFoldDB" id="A0A0U3CDF2"/>
<dbReference type="PANTHER" id="PTHR30086:SF5">
    <property type="entry name" value="HOMOGENTISATE EXPORT PROTEIN"/>
    <property type="match status" value="1"/>
</dbReference>
<evidence type="ECO:0000313" key="13">
    <source>
        <dbReference type="Proteomes" id="UP000352088"/>
    </source>
</evidence>
<evidence type="ECO:0000313" key="18">
    <source>
        <dbReference type="Proteomes" id="UP000557830"/>
    </source>
</evidence>
<dbReference type="PANTHER" id="PTHR30086">
    <property type="entry name" value="ARGININE EXPORTER PROTEIN ARGO"/>
    <property type="match status" value="1"/>
</dbReference>
<evidence type="ECO:0000313" key="7">
    <source>
        <dbReference type="EMBL" id="EAJ1076744.1"/>
    </source>
</evidence>
<feature type="transmembrane region" description="Helical" evidence="6">
    <location>
        <begin position="174"/>
        <end position="191"/>
    </location>
</feature>
<evidence type="ECO:0000313" key="15">
    <source>
        <dbReference type="Proteomes" id="UP000365807"/>
    </source>
</evidence>
<dbReference type="Proteomes" id="UP000365807">
    <property type="component" value="Unassembled WGS sequence"/>
</dbReference>
<dbReference type="EMBL" id="AACSIE010000007">
    <property type="protein sequence ID" value="EAL9204986.1"/>
    <property type="molecule type" value="Genomic_DNA"/>
</dbReference>
<dbReference type="EMBL" id="AACGFG010000010">
    <property type="protein sequence ID" value="EAK4358709.1"/>
    <property type="molecule type" value="Genomic_DNA"/>
</dbReference>
<dbReference type="EMBL" id="AABUYW010000005">
    <property type="protein sequence ID" value="EAJ1076744.1"/>
    <property type="molecule type" value="Genomic_DNA"/>
</dbReference>
<feature type="transmembrane region" description="Helical" evidence="6">
    <location>
        <begin position="140"/>
        <end position="162"/>
    </location>
</feature>
<sequence length="193" mass="21860">MDYTLFILTFVSVSLLPGLCMSLAFSLGLSLGYKNTLWMIFGELVGLALVVLCCALGIEFILRYENLFKFFQIAGALYLLYIAFILFKSKSQITQEKIIHKKKFSLIIQGFIASSSNPKAWIFMFSILPSFLKFQVNVNILLLIILLIEFCSLSLYALGGSIFKIFMNKHLDKINKISALFIFAMALSVLYKV</sequence>
<dbReference type="STRING" id="195.ATE51_02068"/>
<dbReference type="Proteomes" id="UP000352088">
    <property type="component" value="Unassembled WGS sequence"/>
</dbReference>
<feature type="transmembrane region" description="Helical" evidence="6">
    <location>
        <begin position="37"/>
        <end position="58"/>
    </location>
</feature>
<dbReference type="OrthoDB" id="9804822at2"/>
<proteinExistence type="predicted"/>
<dbReference type="GO" id="GO:0005886">
    <property type="term" value="C:plasma membrane"/>
    <property type="evidence" value="ECO:0007669"/>
    <property type="project" value="UniProtKB-SubCell"/>
</dbReference>
<evidence type="ECO:0000313" key="10">
    <source>
        <dbReference type="EMBL" id="EAK5103903.1"/>
    </source>
</evidence>
<keyword evidence="2" id="KW-1003">Cell membrane</keyword>
<dbReference type="KEGG" id="ccof:VC76_03825"/>
<dbReference type="GO" id="GO:0042970">
    <property type="term" value="F:homoserine transmembrane transporter activity"/>
    <property type="evidence" value="ECO:0007669"/>
    <property type="project" value="TreeGrafter"/>
</dbReference>
<dbReference type="EMBL" id="AACQHW010000005">
    <property type="protein sequence ID" value="EAL6850984.1"/>
    <property type="molecule type" value="Genomic_DNA"/>
</dbReference>
<evidence type="ECO:0000256" key="6">
    <source>
        <dbReference type="SAM" id="Phobius"/>
    </source>
</evidence>
<evidence type="ECO:0000313" key="9">
    <source>
        <dbReference type="EMBL" id="EAK4358709.1"/>
    </source>
</evidence>
<keyword evidence="3 6" id="KW-0812">Transmembrane</keyword>
<dbReference type="EMBL" id="AACDUL010000005">
    <property type="protein sequence ID" value="EAK1509418.1"/>
    <property type="molecule type" value="Genomic_DNA"/>
</dbReference>
<reference evidence="16 18" key="2">
    <citation type="submission" date="2018-05" db="EMBL/GenBank/DDBJ databases">
        <authorList>
            <consortium name="NARMS: The National Antimicrobial Resistance Monitoring System"/>
        </authorList>
    </citation>
    <scope>NUCLEOTIDE SEQUENCE [LARGE SCALE GENOMIC DNA]</scope>
    <source>
        <strain evidence="12 17">CVM N17C171</strain>
        <strain evidence="11 13">CVM N17C548</strain>
        <strain evidence="9 15">FSIS11807978</strain>
        <strain evidence="7 18">FSIS1609200</strain>
        <strain evidence="10 16">FSIS1711007</strain>
    </source>
</reference>
<gene>
    <name evidence="10" type="ORF">B9Q54_06440</name>
    <name evidence="7" type="ORF">BU953_03790</name>
    <name evidence="9" type="ORF">C6T04_07295</name>
    <name evidence="8" type="ORF">CJD00_03885</name>
    <name evidence="11" type="ORF">DSX26_05820</name>
    <name evidence="12" type="ORF">DYU70_07465</name>
</gene>
<dbReference type="eggNOG" id="COG1280">
    <property type="taxonomic scope" value="Bacteria"/>
</dbReference>
<feature type="transmembrane region" description="Helical" evidence="6">
    <location>
        <begin position="6"/>
        <end position="25"/>
    </location>
</feature>
<evidence type="ECO:0000313" key="14">
    <source>
        <dbReference type="Proteomes" id="UP000361993"/>
    </source>
</evidence>
<evidence type="ECO:0000313" key="16">
    <source>
        <dbReference type="Proteomes" id="UP000409545"/>
    </source>
</evidence>
<organism evidence="7 18">
    <name type="scientific">Campylobacter coli</name>
    <dbReference type="NCBI Taxonomy" id="195"/>
    <lineage>
        <taxon>Bacteria</taxon>
        <taxon>Pseudomonadati</taxon>
        <taxon>Campylobacterota</taxon>
        <taxon>Epsilonproteobacteria</taxon>
        <taxon>Campylobacterales</taxon>
        <taxon>Campylobacteraceae</taxon>
        <taxon>Campylobacter</taxon>
    </lineage>
</organism>
<feature type="transmembrane region" description="Helical" evidence="6">
    <location>
        <begin position="70"/>
        <end position="87"/>
    </location>
</feature>
<comment type="caution">
    <text evidence="7">The sequence shown here is derived from an EMBL/GenBank/DDBJ whole genome shotgun (WGS) entry which is preliminary data.</text>
</comment>
<dbReference type="EMBL" id="AACGUZ010000010">
    <property type="protein sequence ID" value="EAK5103903.1"/>
    <property type="molecule type" value="Genomic_DNA"/>
</dbReference>
<dbReference type="InterPro" id="IPR001123">
    <property type="entry name" value="LeuE-type"/>
</dbReference>
<dbReference type="Proteomes" id="UP000411403">
    <property type="component" value="Unassembled WGS sequence"/>
</dbReference>
<keyword evidence="4 6" id="KW-1133">Transmembrane helix</keyword>
<evidence type="ECO:0000256" key="3">
    <source>
        <dbReference type="ARBA" id="ARBA00022692"/>
    </source>
</evidence>
<name>A0A0U3CDF2_CAMCO</name>
<reference evidence="8 14" key="1">
    <citation type="submission" date="2018-05" db="EMBL/GenBank/DDBJ databases">
        <authorList>
            <consortium name="GenomeTrakr network: Whole genome sequencing for foodborne pathogen traceback"/>
        </authorList>
    </citation>
    <scope>NUCLEOTIDE SEQUENCE [LARGE SCALE GENOMIC DNA]</scope>
    <source>
        <strain evidence="8 14">NC_C6016</strain>
    </source>
</reference>
<evidence type="ECO:0000256" key="2">
    <source>
        <dbReference type="ARBA" id="ARBA00022475"/>
    </source>
</evidence>
<protein>
    <submittedName>
        <fullName evidence="7">LysE family translocator</fullName>
    </submittedName>
</protein>
<accession>A0A0U3CDF2</accession>
<comment type="subcellular location">
    <subcellularLocation>
        <location evidence="1">Cell membrane</location>
        <topology evidence="1">Multi-pass membrane protein</topology>
    </subcellularLocation>
</comment>
<dbReference type="KEGG" id="ccoo:ATE51_02068"/>
<evidence type="ECO:0000256" key="4">
    <source>
        <dbReference type="ARBA" id="ARBA00022989"/>
    </source>
</evidence>
<evidence type="ECO:0000313" key="11">
    <source>
        <dbReference type="EMBL" id="EAL6850984.1"/>
    </source>
</evidence>
<dbReference type="Proteomes" id="UP000409545">
    <property type="component" value="Unassembled WGS sequence"/>
</dbReference>
<evidence type="ECO:0000313" key="8">
    <source>
        <dbReference type="EMBL" id="EAK1509418.1"/>
    </source>
</evidence>
<dbReference type="GeneID" id="66544254"/>
<feature type="transmembrane region" description="Helical" evidence="6">
    <location>
        <begin position="107"/>
        <end position="128"/>
    </location>
</feature>
<evidence type="ECO:0000256" key="1">
    <source>
        <dbReference type="ARBA" id="ARBA00004651"/>
    </source>
</evidence>